<dbReference type="SUPFAM" id="SSF53756">
    <property type="entry name" value="UDP-Glycosyltransferase/glycogen phosphorylase"/>
    <property type="match status" value="1"/>
</dbReference>
<name>A0ABZ0W8F4_9BACT</name>
<gene>
    <name evidence="1" type="ORF">U0035_21930</name>
</gene>
<keyword evidence="2" id="KW-1185">Reference proteome</keyword>
<dbReference type="InterPro" id="IPR050194">
    <property type="entry name" value="Glycosyltransferase_grp1"/>
</dbReference>
<keyword evidence="1" id="KW-0808">Transferase</keyword>
<reference evidence="1 2" key="1">
    <citation type="submission" date="2023-12" db="EMBL/GenBank/DDBJ databases">
        <title>Genome sequencing and assembly of bacterial species from a model synthetic community.</title>
        <authorList>
            <person name="Hogle S.L."/>
        </authorList>
    </citation>
    <scope>NUCLEOTIDE SEQUENCE [LARGE SCALE GENOMIC DNA]</scope>
    <source>
        <strain evidence="1 2">HAMBI_3031</strain>
    </source>
</reference>
<dbReference type="GO" id="GO:0016757">
    <property type="term" value="F:glycosyltransferase activity"/>
    <property type="evidence" value="ECO:0007669"/>
    <property type="project" value="UniProtKB-KW"/>
</dbReference>
<dbReference type="Proteomes" id="UP001325680">
    <property type="component" value="Chromosome"/>
</dbReference>
<keyword evidence="1" id="KW-0328">Glycosyltransferase</keyword>
<dbReference type="CDD" id="cd03801">
    <property type="entry name" value="GT4_PimA-like"/>
    <property type="match status" value="1"/>
</dbReference>
<evidence type="ECO:0000313" key="1">
    <source>
        <dbReference type="EMBL" id="WQD38336.1"/>
    </source>
</evidence>
<dbReference type="EMBL" id="CP139960">
    <property type="protein sequence ID" value="WQD38336.1"/>
    <property type="molecule type" value="Genomic_DNA"/>
</dbReference>
<sequence length="387" mass="43876">MAESKHIVFITCCTDDWGGSEELWAQSAPLLLKLGYRVSVYKRQFNFSHPEVVKIRDKGVSLVNFKPKLNGLPGKIWKRVQNYLSGNKNPIHYNNEYTGALGSLLRKDKPDLVLINQAINFDGLGYAYQCLLQQIPYAIISHKAVDFFWPDNPERPYMIQAWKKSVQCFFVSAHNQRITEEQFGLRFTNAAIVWNPVKFRRSIIPFPESKTSYKFACIGRFFIIDKGQDILLRILSREPWKSRPVEISFIGGGPDELALKEMAALLNVENVSFQTYQSDIIKCWETHHALILPSRSEGMPLVTIEAMAIGRPVIVTPAGGHAEIVHEGVTGFIGEANENNFASAMEKAWNERHNWNIMGKSAHTHITQHVPESPEALFAHAVSKLIQ</sequence>
<evidence type="ECO:0000313" key="2">
    <source>
        <dbReference type="Proteomes" id="UP001325680"/>
    </source>
</evidence>
<proteinExistence type="predicted"/>
<dbReference type="RefSeq" id="WP_114791101.1">
    <property type="nucleotide sequence ID" value="NZ_CP139960.1"/>
</dbReference>
<dbReference type="PANTHER" id="PTHR45947">
    <property type="entry name" value="SULFOQUINOVOSYL TRANSFERASE SQD2"/>
    <property type="match status" value="1"/>
</dbReference>
<dbReference type="PANTHER" id="PTHR45947:SF3">
    <property type="entry name" value="SULFOQUINOVOSYL TRANSFERASE SQD2"/>
    <property type="match status" value="1"/>
</dbReference>
<dbReference type="EC" id="2.4.-.-" evidence="1"/>
<dbReference type="Gene3D" id="3.40.50.2000">
    <property type="entry name" value="Glycogen Phosphorylase B"/>
    <property type="match status" value="2"/>
</dbReference>
<accession>A0ABZ0W8F4</accession>
<dbReference type="Pfam" id="PF13692">
    <property type="entry name" value="Glyco_trans_1_4"/>
    <property type="match status" value="1"/>
</dbReference>
<protein>
    <submittedName>
        <fullName evidence="1">Glycosyltransferase family 4 protein</fullName>
        <ecNumber evidence="1">2.4.-.-</ecNumber>
    </submittedName>
</protein>
<organism evidence="1 2">
    <name type="scientific">Niabella yanshanensis</name>
    <dbReference type="NCBI Taxonomy" id="577386"/>
    <lineage>
        <taxon>Bacteria</taxon>
        <taxon>Pseudomonadati</taxon>
        <taxon>Bacteroidota</taxon>
        <taxon>Chitinophagia</taxon>
        <taxon>Chitinophagales</taxon>
        <taxon>Chitinophagaceae</taxon>
        <taxon>Niabella</taxon>
    </lineage>
</organism>